<proteinExistence type="predicted"/>
<protein>
    <submittedName>
        <fullName evidence="4">C6 zinc finger domain containing protein</fullName>
    </submittedName>
</protein>
<evidence type="ECO:0000313" key="5">
    <source>
        <dbReference type="Proteomes" id="UP001480595"/>
    </source>
</evidence>
<dbReference type="InterPro" id="IPR021858">
    <property type="entry name" value="Fun_TF"/>
</dbReference>
<keyword evidence="5" id="KW-1185">Reference proteome</keyword>
<accession>A0ABR1TSG2</accession>
<feature type="region of interest" description="Disordered" evidence="3">
    <location>
        <begin position="117"/>
        <end position="325"/>
    </location>
</feature>
<feature type="compositionally biased region" description="Low complexity" evidence="3">
    <location>
        <begin position="88"/>
        <end position="100"/>
    </location>
</feature>
<sequence length="771" mass="84679">MPDPVPGPTCHGPRNLGRLNRKEGAVMGAGQMLFLADHKFWDRTYPSHGIGTNAGPSCQRAGEHCDYSIRLNWEGRRGKRPEPEGVDPASAPVTSSSSSIPAKGFKLVHQFPATASTSGRKIEPLGAPVAAPVPPPEAAKGKATTSAPAREASVTTPQSPPEDQRPSSSKRIKLDSRAAAESAADQAPLVSPTSARDTGPTPFKWALPIVPSASSPDTPTTASTYSDDDTSQAQRSDRLSVTSPDMRRMSVHSLLSGPPGLQGSQDDYASPSSLHSSNTHTSQSSQSRYYGVDRGLPDLDLGKNDDSNAISSGESPFSQRDRMETPFGDFDTDQLFAAEFGFGVDMDDATEKTGGYYDKPVSIYIPPHLEPLPSKLLNNPMNLLYFHHFINNTARVLVPYDDPQANPFRNTLPLMAVKNGDLLALVLAYSASHRARVLKHPEPELRIATWVTDIFPTLRQALSDPRKNFSDANLASAIMLASLEIVSPKIFGYSIPWQKHLSLARELITARPGGLHYQGNFRQDNVCSFLWSWAAYLDVIGSLSGGPKDSSTAWMFDYEIEDRSDGYDEIDCIMGFTTRCVYLLAKIADLARKCDAERLALQHQHHGTARWKPDPETSAQGLKLEADIKESMSQPPRPCKHIHTKGNLEKWGRVGLAATNKAFHWAGLIHIYRRILGRPSEAEDVQTGVKKIIECFDSIRRHGTSEQSMLFPTFTAGCDALEESQRAFILERFETGEAHGMTQVRHARKLMLKVWETGQPWETLLSTEFIG</sequence>
<evidence type="ECO:0000256" key="3">
    <source>
        <dbReference type="SAM" id="MobiDB-lite"/>
    </source>
</evidence>
<gene>
    <name evidence="4" type="ORF">PG994_011253</name>
</gene>
<feature type="compositionally biased region" description="Low complexity" evidence="3">
    <location>
        <begin position="270"/>
        <end position="287"/>
    </location>
</feature>
<dbReference type="PANTHER" id="PTHR37534">
    <property type="entry name" value="TRANSCRIPTIONAL ACTIVATOR PROTEIN UGA3"/>
    <property type="match status" value="1"/>
</dbReference>
<keyword evidence="2" id="KW-0539">Nucleus</keyword>
<evidence type="ECO:0000313" key="4">
    <source>
        <dbReference type="EMBL" id="KAK8049523.1"/>
    </source>
</evidence>
<name>A0ABR1TSG2_9PEZI</name>
<dbReference type="RefSeq" id="XP_066711772.1">
    <property type="nucleotide sequence ID" value="XM_066862662.1"/>
</dbReference>
<dbReference type="GeneID" id="92095725"/>
<dbReference type="Proteomes" id="UP001480595">
    <property type="component" value="Unassembled WGS sequence"/>
</dbReference>
<feature type="compositionally biased region" description="Basic and acidic residues" evidence="3">
    <location>
        <begin position="295"/>
        <end position="306"/>
    </location>
</feature>
<comment type="caution">
    <text evidence="4">The sequence shown here is derived from an EMBL/GenBank/DDBJ whole genome shotgun (WGS) entry which is preliminary data.</text>
</comment>
<organism evidence="4 5">
    <name type="scientific">Apiospora phragmitis</name>
    <dbReference type="NCBI Taxonomy" id="2905665"/>
    <lineage>
        <taxon>Eukaryota</taxon>
        <taxon>Fungi</taxon>
        <taxon>Dikarya</taxon>
        <taxon>Ascomycota</taxon>
        <taxon>Pezizomycotina</taxon>
        <taxon>Sordariomycetes</taxon>
        <taxon>Xylariomycetidae</taxon>
        <taxon>Amphisphaeriales</taxon>
        <taxon>Apiosporaceae</taxon>
        <taxon>Apiospora</taxon>
    </lineage>
</organism>
<reference evidence="4 5" key="1">
    <citation type="submission" date="2023-01" db="EMBL/GenBank/DDBJ databases">
        <title>Analysis of 21 Apiospora genomes using comparative genomics revels a genus with tremendous synthesis potential of carbohydrate active enzymes and secondary metabolites.</title>
        <authorList>
            <person name="Sorensen T."/>
        </authorList>
    </citation>
    <scope>NUCLEOTIDE SEQUENCE [LARGE SCALE GENOMIC DNA]</scope>
    <source>
        <strain evidence="4 5">CBS 135458</strain>
    </source>
</reference>
<evidence type="ECO:0000256" key="1">
    <source>
        <dbReference type="ARBA" id="ARBA00004123"/>
    </source>
</evidence>
<dbReference type="EMBL" id="JAQQWL010000011">
    <property type="protein sequence ID" value="KAK8049523.1"/>
    <property type="molecule type" value="Genomic_DNA"/>
</dbReference>
<feature type="compositionally biased region" description="Low complexity" evidence="3">
    <location>
        <begin position="211"/>
        <end position="225"/>
    </location>
</feature>
<dbReference type="Pfam" id="PF11951">
    <property type="entry name" value="Fungal_trans_2"/>
    <property type="match status" value="1"/>
</dbReference>
<dbReference type="PANTHER" id="PTHR37534:SF43">
    <property type="entry name" value="FINGER DOMAIN PROTEIN, PUTATIVE (AFU_ORTHOLOGUE AFUA_1G01850)-RELATED"/>
    <property type="match status" value="1"/>
</dbReference>
<feature type="compositionally biased region" description="Polar residues" evidence="3">
    <location>
        <begin position="307"/>
        <end position="318"/>
    </location>
</feature>
<evidence type="ECO:0000256" key="2">
    <source>
        <dbReference type="ARBA" id="ARBA00023242"/>
    </source>
</evidence>
<feature type="region of interest" description="Disordered" evidence="3">
    <location>
        <begin position="76"/>
        <end position="100"/>
    </location>
</feature>
<comment type="subcellular location">
    <subcellularLocation>
        <location evidence="1">Nucleus</location>
    </subcellularLocation>
</comment>